<evidence type="ECO:0000256" key="1">
    <source>
        <dbReference type="SAM" id="MobiDB-lite"/>
    </source>
</evidence>
<feature type="region of interest" description="Disordered" evidence="1">
    <location>
        <begin position="31"/>
        <end position="81"/>
    </location>
</feature>
<reference evidence="2" key="2">
    <citation type="submission" date="2021-04" db="EMBL/GenBank/DDBJ databases">
        <authorList>
            <person name="Gilroy R."/>
        </authorList>
    </citation>
    <scope>NUCLEOTIDE SEQUENCE</scope>
    <source>
        <strain evidence="2">4376</strain>
    </source>
</reference>
<gene>
    <name evidence="2" type="ORF">H9867_01100</name>
</gene>
<comment type="caution">
    <text evidence="2">The sequence shown here is derived from an EMBL/GenBank/DDBJ whole genome shotgun (WGS) entry which is preliminary data.</text>
</comment>
<sequence length="285" mass="30116">MCTAVGGVQVAGAQDRQVLIDNVYLQQVHDAPIDGDGDGAGNGADQVAPGREDLEPLEPGFDDNRIDNQAGQGWNPTVDPSPVVVSGAMRSDREEIPGGFTKEEEADLAEVQEARERLGAAGFERAGGVLPQGGVAEVLAAGPVNCRTYWPSPYRVCGAIREKYDALGGPASFLTWPKSDELGVSDGVGRRNEFVNGFIYWHPDVGAHAVSTHFSFVWDALGWEAGPLGYPVADEVGMGDGLGRKQVFQGGHIYGSLAGLGSVRGRILERWLEFGGPGGVLGYPL</sequence>
<dbReference type="InterPro" id="IPR013207">
    <property type="entry name" value="LGFP"/>
</dbReference>
<dbReference type="Proteomes" id="UP000824189">
    <property type="component" value="Unassembled WGS sequence"/>
</dbReference>
<dbReference type="EMBL" id="DXFZ01000013">
    <property type="protein sequence ID" value="HIW95077.1"/>
    <property type="molecule type" value="Genomic_DNA"/>
</dbReference>
<evidence type="ECO:0000313" key="3">
    <source>
        <dbReference type="Proteomes" id="UP000824189"/>
    </source>
</evidence>
<feature type="non-terminal residue" evidence="2">
    <location>
        <position position="285"/>
    </location>
</feature>
<name>A0A9D1RYN4_9CORY</name>
<proteinExistence type="predicted"/>
<evidence type="ECO:0000313" key="2">
    <source>
        <dbReference type="EMBL" id="HIW95077.1"/>
    </source>
</evidence>
<organism evidence="2 3">
    <name type="scientific">Candidatus Corynebacterium gallistercoris</name>
    <dbReference type="NCBI Taxonomy" id="2838530"/>
    <lineage>
        <taxon>Bacteria</taxon>
        <taxon>Bacillati</taxon>
        <taxon>Actinomycetota</taxon>
        <taxon>Actinomycetes</taxon>
        <taxon>Mycobacteriales</taxon>
        <taxon>Corynebacteriaceae</taxon>
        <taxon>Corynebacterium</taxon>
    </lineage>
</organism>
<reference evidence="2" key="1">
    <citation type="journal article" date="2021" name="PeerJ">
        <title>Extensive microbial diversity within the chicken gut microbiome revealed by metagenomics and culture.</title>
        <authorList>
            <person name="Gilroy R."/>
            <person name="Ravi A."/>
            <person name="Getino M."/>
            <person name="Pursley I."/>
            <person name="Horton D.L."/>
            <person name="Alikhan N.F."/>
            <person name="Baker D."/>
            <person name="Gharbi K."/>
            <person name="Hall N."/>
            <person name="Watson M."/>
            <person name="Adriaenssens E.M."/>
            <person name="Foster-Nyarko E."/>
            <person name="Jarju S."/>
            <person name="Secka A."/>
            <person name="Antonio M."/>
            <person name="Oren A."/>
            <person name="Chaudhuri R.R."/>
            <person name="La Ragione R."/>
            <person name="Hildebrand F."/>
            <person name="Pallen M.J."/>
        </authorList>
    </citation>
    <scope>NUCLEOTIDE SEQUENCE</scope>
    <source>
        <strain evidence="2">4376</strain>
    </source>
</reference>
<dbReference type="AlphaFoldDB" id="A0A9D1RYN4"/>
<evidence type="ECO:0008006" key="4">
    <source>
        <dbReference type="Google" id="ProtNLM"/>
    </source>
</evidence>
<dbReference type="Pfam" id="PF08310">
    <property type="entry name" value="LGFP"/>
    <property type="match status" value="2"/>
</dbReference>
<accession>A0A9D1RYN4</accession>
<protein>
    <recommendedName>
        <fullName evidence="4">LGFP repeat-containing protein</fullName>
    </recommendedName>
</protein>